<evidence type="ECO:0000256" key="11">
    <source>
        <dbReference type="ARBA" id="ARBA00022682"/>
    </source>
</evidence>
<dbReference type="InterPro" id="IPR038508">
    <property type="entry name" value="ArfGAP_dom_sf"/>
</dbReference>
<dbReference type="InterPro" id="IPR038765">
    <property type="entry name" value="Papain-like_cys_pep_sf"/>
</dbReference>
<dbReference type="GO" id="GO:0038023">
    <property type="term" value="F:signaling receptor activity"/>
    <property type="evidence" value="ECO:0007669"/>
    <property type="project" value="UniProtKB-ARBA"/>
</dbReference>
<evidence type="ECO:0000256" key="4">
    <source>
        <dbReference type="ARBA" id="ARBA00004496"/>
    </source>
</evidence>
<dbReference type="AlphaFoldDB" id="A0A8S9FF94"/>
<dbReference type="SUPFAM" id="SSF54001">
    <property type="entry name" value="Cysteine proteinases"/>
    <property type="match status" value="1"/>
</dbReference>
<dbReference type="GO" id="GO:0042803">
    <property type="term" value="F:protein homodimerization activity"/>
    <property type="evidence" value="ECO:0007669"/>
    <property type="project" value="UniProtKB-ARBA"/>
</dbReference>
<evidence type="ECO:0000256" key="3">
    <source>
        <dbReference type="ARBA" id="ARBA00004236"/>
    </source>
</evidence>
<dbReference type="SUPFAM" id="SSF57863">
    <property type="entry name" value="ArfGap/RecO-like zinc finger"/>
    <property type="match status" value="1"/>
</dbReference>
<dbReference type="FunFam" id="3.90.70.10:FF:000116">
    <property type="entry name" value="Ubiquitin carboxyl-terminal hydrolase 20"/>
    <property type="match status" value="1"/>
</dbReference>
<gene>
    <name evidence="21" type="ORF">F2Q70_00032734</name>
</gene>
<dbReference type="Pfam" id="PF00443">
    <property type="entry name" value="UCH"/>
    <property type="match status" value="1"/>
</dbReference>
<dbReference type="GO" id="GO:0016579">
    <property type="term" value="P:protein deubiquitination"/>
    <property type="evidence" value="ECO:0007669"/>
    <property type="project" value="InterPro"/>
</dbReference>
<keyword evidence="8" id="KW-0472">Membrane</keyword>
<dbReference type="GO" id="GO:0004864">
    <property type="term" value="F:protein phosphatase inhibitor activity"/>
    <property type="evidence" value="ECO:0007669"/>
    <property type="project" value="UniProtKB-KW"/>
</dbReference>
<evidence type="ECO:0000259" key="20">
    <source>
        <dbReference type="PROSITE" id="PS50235"/>
    </source>
</evidence>
<organism evidence="21">
    <name type="scientific">Brassica cretica</name>
    <name type="common">Mustard</name>
    <dbReference type="NCBI Taxonomy" id="69181"/>
    <lineage>
        <taxon>Eukaryota</taxon>
        <taxon>Viridiplantae</taxon>
        <taxon>Streptophyta</taxon>
        <taxon>Embryophyta</taxon>
        <taxon>Tracheophyta</taxon>
        <taxon>Spermatophyta</taxon>
        <taxon>Magnoliopsida</taxon>
        <taxon>eudicotyledons</taxon>
        <taxon>Gunneridae</taxon>
        <taxon>Pentapetalae</taxon>
        <taxon>rosids</taxon>
        <taxon>malvids</taxon>
        <taxon>Brassicales</taxon>
        <taxon>Brassicaceae</taxon>
        <taxon>Brassiceae</taxon>
        <taxon>Brassica</taxon>
    </lineage>
</organism>
<evidence type="ECO:0000313" key="21">
    <source>
        <dbReference type="EMBL" id="KAF2532363.1"/>
    </source>
</evidence>
<keyword evidence="10" id="KW-0645">Protease</keyword>
<dbReference type="InterPro" id="IPR050164">
    <property type="entry name" value="Peptidase_C19"/>
</dbReference>
<evidence type="ECO:0000256" key="18">
    <source>
        <dbReference type="ARBA" id="ARBA00037450"/>
    </source>
</evidence>
<evidence type="ECO:0000256" key="16">
    <source>
        <dbReference type="ARBA" id="ARBA00023242"/>
    </source>
</evidence>
<dbReference type="GO" id="GO:0062049">
    <property type="term" value="C:protein phosphatase inhibitor complex"/>
    <property type="evidence" value="ECO:0007669"/>
    <property type="project" value="UniProtKB-ARBA"/>
</dbReference>
<dbReference type="GO" id="GO:0005829">
    <property type="term" value="C:cytosol"/>
    <property type="evidence" value="ECO:0007669"/>
    <property type="project" value="TreeGrafter"/>
</dbReference>
<evidence type="ECO:0000256" key="13">
    <source>
        <dbReference type="ARBA" id="ARBA00022801"/>
    </source>
</evidence>
<feature type="region of interest" description="Disordered" evidence="19">
    <location>
        <begin position="769"/>
        <end position="808"/>
    </location>
</feature>
<keyword evidence="15" id="KW-0675">Receptor</keyword>
<sequence length="808" mass="90459">MPSQLTPEERSELAQSIAEFHTYHLGPGSCSSLHAQRIHAPPEIVWSVVRRFDKPQTYKHFIKSCSVEDGFEMRVGCTRAVNVISGLPANTSTERLDILDDERRVTGFSIIGGEHRLTNYKSVTTVHRFEKERRIWTVVLESYVVDMPEGNSEDDTRMFADTVVKLNLQKLATVTEAMARNAGDGSGAQSGHLLLWISGNLSFFGSTNLDSWSPEQLRTMMFGGNNRAQVFFKQHGWTDGGKIEAKYTSRAADLYRQLLAKEVAKAIAEDAAISLPSSPLAAEGSNGVSSFSVKEELPPKESFTVKQEATSSPKASNTVVPSTFKKPIGAKRTGKTGGLGARKLTTKPTGNLYEQKPEEVAPVIPAATSTNNGGTKSSGNSCFVNSVFQCLTHTLPLIESLCSYEPLEPCNCGNEWFCVRSAFKGHLEAALTTSRCSIAPYSFLNNLNYFSADFRRYQQEDAHEFLQAFLDKLERCCLEDPSSDRDPDDSVSSQDVNLVQRIFGGRLVSELRCCSCNSLSETFENSLGLSLEIEDVDNLQSALDSFTRVEKLDEPMTCDNCKEKVSKEKQLLLYKLPQVVTFHLKRFKNNGFFMEKIFNHVKFPLEIDLQPYMVRSQNNEVTAKYRLYAFVEHFGSLAYGHYSSYVRSAPKTWHQFDDKQVTRIDEDRVLSQDAYILFYAREGIPLFSSTFQEVHPLVEASLQNPSPNSVLDPTSGECSSEISYENAYKSNKLLYGTFLIQLEKLEATKNQEEEEPCKQPLLIRHVGESKENEIVHRRGPVKKPSPRERVLDQGISTTGSPPKKLKKA</sequence>
<comment type="catalytic activity">
    <reaction evidence="1">
        <text>Thiol-dependent hydrolysis of ester, thioester, amide, peptide and isopeptide bonds formed by the C-terminal Gly of ubiquitin (a 76-residue protein attached to proteins as an intracellular targeting signal).</text>
        <dbReference type="EC" id="3.4.19.12"/>
    </reaction>
</comment>
<dbReference type="GO" id="GO:0005634">
    <property type="term" value="C:nucleus"/>
    <property type="evidence" value="ECO:0007669"/>
    <property type="project" value="UniProtKB-SubCell"/>
</dbReference>
<dbReference type="EMBL" id="QGKY02002305">
    <property type="protein sequence ID" value="KAF2532363.1"/>
    <property type="molecule type" value="Genomic_DNA"/>
</dbReference>
<keyword evidence="11" id="KW-0938">Abscisic acid signaling pathway</keyword>
<dbReference type="CDD" id="cd07821">
    <property type="entry name" value="PYR_PYL_RCAR_like"/>
    <property type="match status" value="1"/>
</dbReference>
<dbReference type="Gene3D" id="1.10.220.150">
    <property type="entry name" value="Arf GTPase activating protein"/>
    <property type="match status" value="1"/>
</dbReference>
<dbReference type="SMART" id="SM00105">
    <property type="entry name" value="ArfGap"/>
    <property type="match status" value="1"/>
</dbReference>
<comment type="subcellular location">
    <subcellularLocation>
        <location evidence="3">Cell membrane</location>
    </subcellularLocation>
    <subcellularLocation>
        <location evidence="4">Cytoplasm</location>
    </subcellularLocation>
    <subcellularLocation>
        <location evidence="2">Nucleus</location>
    </subcellularLocation>
</comment>
<evidence type="ECO:0000256" key="19">
    <source>
        <dbReference type="SAM" id="MobiDB-lite"/>
    </source>
</evidence>
<dbReference type="EC" id="3.4.19.12" evidence="7"/>
<protein>
    <recommendedName>
        <fullName evidence="7">ubiquitinyl hydrolase 1</fullName>
        <ecNumber evidence="7">3.4.19.12</ecNumber>
    </recommendedName>
</protein>
<dbReference type="GO" id="GO:0005886">
    <property type="term" value="C:plasma membrane"/>
    <property type="evidence" value="ECO:0007669"/>
    <property type="project" value="UniProtKB-SubCell"/>
</dbReference>
<keyword evidence="9" id="KW-0963">Cytoplasm</keyword>
<keyword evidence="8" id="KW-1003">Cell membrane</keyword>
<dbReference type="Pfam" id="PF10604">
    <property type="entry name" value="Polyketide_cyc2"/>
    <property type="match status" value="1"/>
</dbReference>
<comment type="caution">
    <text evidence="21">The sequence shown here is derived from an EMBL/GenBank/DDBJ whole genome shotgun (WGS) entry which is preliminary data.</text>
</comment>
<dbReference type="GO" id="GO:0009738">
    <property type="term" value="P:abscisic acid-activated signaling pathway"/>
    <property type="evidence" value="ECO:0007669"/>
    <property type="project" value="UniProtKB-KW"/>
</dbReference>
<reference evidence="21" key="1">
    <citation type="submission" date="2019-12" db="EMBL/GenBank/DDBJ databases">
        <title>Genome sequencing and annotation of Brassica cretica.</title>
        <authorList>
            <person name="Studholme D.J."/>
            <person name="Sarris P.F."/>
        </authorList>
    </citation>
    <scope>NUCLEOTIDE SEQUENCE</scope>
    <source>
        <strain evidence="21">PFS-102/07</strain>
        <tissue evidence="21">Leaf</tissue>
    </source>
</reference>
<dbReference type="GO" id="GO:0004843">
    <property type="term" value="F:cysteine-type deubiquitinase activity"/>
    <property type="evidence" value="ECO:0007669"/>
    <property type="project" value="UniProtKB-EC"/>
</dbReference>
<dbReference type="PANTHER" id="PTHR24006">
    <property type="entry name" value="UBIQUITIN CARBOXYL-TERMINAL HYDROLASE"/>
    <property type="match status" value="1"/>
</dbReference>
<evidence type="ECO:0000256" key="8">
    <source>
        <dbReference type="ARBA" id="ARBA00022475"/>
    </source>
</evidence>
<name>A0A8S9FF94_BRACR</name>
<dbReference type="FunFam" id="3.30.530.20:FF:000019">
    <property type="entry name" value="Abscisic acid receptor PYR1"/>
    <property type="match status" value="1"/>
</dbReference>
<evidence type="ECO:0000256" key="10">
    <source>
        <dbReference type="ARBA" id="ARBA00022670"/>
    </source>
</evidence>
<dbReference type="PANTHER" id="PTHR24006:SF747">
    <property type="entry name" value="UBIQUITIN CARBOXYL-TERMINAL HYDROLASE 20"/>
    <property type="match status" value="1"/>
</dbReference>
<evidence type="ECO:0000256" key="9">
    <source>
        <dbReference type="ARBA" id="ARBA00022490"/>
    </source>
</evidence>
<dbReference type="Gene3D" id="3.90.70.10">
    <property type="entry name" value="Cysteine proteinases"/>
    <property type="match status" value="1"/>
</dbReference>
<comment type="similarity">
    <text evidence="6">Belongs to the peptidase C19 family.</text>
</comment>
<evidence type="ECO:0000256" key="6">
    <source>
        <dbReference type="ARBA" id="ARBA00009085"/>
    </source>
</evidence>
<evidence type="ECO:0000256" key="15">
    <source>
        <dbReference type="ARBA" id="ARBA00023170"/>
    </source>
</evidence>
<feature type="region of interest" description="Disordered" evidence="19">
    <location>
        <begin position="302"/>
        <end position="349"/>
    </location>
</feature>
<evidence type="ECO:0000256" key="14">
    <source>
        <dbReference type="ARBA" id="ARBA00022807"/>
    </source>
</evidence>
<evidence type="ECO:0000256" key="7">
    <source>
        <dbReference type="ARBA" id="ARBA00012759"/>
    </source>
</evidence>
<dbReference type="InterPro" id="IPR001394">
    <property type="entry name" value="Peptidase_C19_UCH"/>
</dbReference>
<dbReference type="Gene3D" id="3.30.530.20">
    <property type="match status" value="1"/>
</dbReference>
<evidence type="ECO:0000256" key="17">
    <source>
        <dbReference type="ARBA" id="ARBA00023272"/>
    </source>
</evidence>
<evidence type="ECO:0000256" key="2">
    <source>
        <dbReference type="ARBA" id="ARBA00004123"/>
    </source>
</evidence>
<comment type="function">
    <text evidence="18">Recognizes and hydrolyzes the peptide bond at the C-terminal Gly of ubiquitin. Involved in the processing of poly-ubiquitin precursors as well as that of ubiquitinated proteins.</text>
</comment>
<keyword evidence="12" id="KW-0833">Ubl conjugation pathway</keyword>
<dbReference type="GO" id="GO:0006508">
    <property type="term" value="P:proteolysis"/>
    <property type="evidence" value="ECO:0007669"/>
    <property type="project" value="UniProtKB-KW"/>
</dbReference>
<dbReference type="InterPro" id="IPR028889">
    <property type="entry name" value="USP"/>
</dbReference>
<keyword evidence="16" id="KW-0539">Nucleus</keyword>
<keyword evidence="14" id="KW-0788">Thiol protease</keyword>
<feature type="compositionally biased region" description="Polar residues" evidence="19">
    <location>
        <begin position="304"/>
        <end position="321"/>
    </location>
</feature>
<proteinExistence type="inferred from homology"/>
<dbReference type="PROSITE" id="PS50235">
    <property type="entry name" value="USP_3"/>
    <property type="match status" value="1"/>
</dbReference>
<dbReference type="InterPro" id="IPR037278">
    <property type="entry name" value="ARFGAP/RecO"/>
</dbReference>
<dbReference type="InterPro" id="IPR019587">
    <property type="entry name" value="Polyketide_cyclase/dehydratase"/>
</dbReference>
<keyword evidence="17" id="KW-0650">Protein phosphatase inhibitor</keyword>
<keyword evidence="13" id="KW-0378">Hydrolase</keyword>
<dbReference type="GO" id="GO:0005096">
    <property type="term" value="F:GTPase activator activity"/>
    <property type="evidence" value="ECO:0007669"/>
    <property type="project" value="InterPro"/>
</dbReference>
<dbReference type="InterPro" id="IPR023393">
    <property type="entry name" value="START-like_dom_sf"/>
</dbReference>
<evidence type="ECO:0000256" key="1">
    <source>
        <dbReference type="ARBA" id="ARBA00000707"/>
    </source>
</evidence>
<dbReference type="SUPFAM" id="SSF55961">
    <property type="entry name" value="Bet v1-like"/>
    <property type="match status" value="1"/>
</dbReference>
<accession>A0A8S9FF94</accession>
<dbReference type="PROSITE" id="PS00973">
    <property type="entry name" value="USP_2"/>
    <property type="match status" value="1"/>
</dbReference>
<evidence type="ECO:0000256" key="12">
    <source>
        <dbReference type="ARBA" id="ARBA00022786"/>
    </source>
</evidence>
<dbReference type="InterPro" id="IPR001164">
    <property type="entry name" value="ArfGAP_dom"/>
</dbReference>
<dbReference type="InterPro" id="IPR018200">
    <property type="entry name" value="USP_CS"/>
</dbReference>
<evidence type="ECO:0000256" key="5">
    <source>
        <dbReference type="ARBA" id="ARBA00008594"/>
    </source>
</evidence>
<feature type="domain" description="USP" evidence="20">
    <location>
        <begin position="373"/>
        <end position="682"/>
    </location>
</feature>
<comment type="similarity">
    <text evidence="5">Belongs to the PYR/PYL/RCAR abscisic acid intracellular receptor family.</text>
</comment>